<feature type="domain" description="PNPLA" evidence="6">
    <location>
        <begin position="8"/>
        <end position="166"/>
    </location>
</feature>
<keyword evidence="5" id="KW-0812">Transmembrane</keyword>
<keyword evidence="1 4" id="KW-0378">Hydrolase</keyword>
<evidence type="ECO:0000256" key="1">
    <source>
        <dbReference type="ARBA" id="ARBA00022801"/>
    </source>
</evidence>
<keyword evidence="8" id="KW-1185">Reference proteome</keyword>
<organism evidence="7 8">
    <name type="scientific">Biomaibacter acetigenes</name>
    <dbReference type="NCBI Taxonomy" id="2316383"/>
    <lineage>
        <taxon>Bacteria</taxon>
        <taxon>Bacillati</taxon>
        <taxon>Bacillota</taxon>
        <taxon>Clostridia</taxon>
        <taxon>Thermosediminibacterales</taxon>
        <taxon>Tepidanaerobacteraceae</taxon>
        <taxon>Biomaibacter</taxon>
    </lineage>
</organism>
<dbReference type="KEGG" id="bacg:D2962_07085"/>
<dbReference type="AlphaFoldDB" id="A0A3G2R4V9"/>
<comment type="caution">
    <text evidence="4">Lacks conserved residue(s) required for the propagation of feature annotation.</text>
</comment>
<feature type="transmembrane region" description="Helical" evidence="5">
    <location>
        <begin position="35"/>
        <end position="59"/>
    </location>
</feature>
<dbReference type="Pfam" id="PF01734">
    <property type="entry name" value="Patatin"/>
    <property type="match status" value="1"/>
</dbReference>
<feature type="short sequence motif" description="DGA/G" evidence="4">
    <location>
        <begin position="153"/>
        <end position="155"/>
    </location>
</feature>
<reference evidence="7 8" key="1">
    <citation type="submission" date="2018-10" db="EMBL/GenBank/DDBJ databases">
        <authorList>
            <person name="Zhang X."/>
        </authorList>
    </citation>
    <scope>NUCLEOTIDE SEQUENCE [LARGE SCALE GENOMIC DNA]</scope>
    <source>
        <strain evidence="7 8">SK-G1</strain>
    </source>
</reference>
<dbReference type="InterPro" id="IPR016035">
    <property type="entry name" value="Acyl_Trfase/lysoPLipase"/>
</dbReference>
<protein>
    <submittedName>
        <fullName evidence="7">Patatin family protein</fullName>
    </submittedName>
</protein>
<evidence type="ECO:0000256" key="2">
    <source>
        <dbReference type="ARBA" id="ARBA00022963"/>
    </source>
</evidence>
<evidence type="ECO:0000313" key="7">
    <source>
        <dbReference type="EMBL" id="AYO30419.1"/>
    </source>
</evidence>
<evidence type="ECO:0000256" key="5">
    <source>
        <dbReference type="SAM" id="Phobius"/>
    </source>
</evidence>
<keyword evidence="5" id="KW-0472">Membrane</keyword>
<dbReference type="PANTHER" id="PTHR14226">
    <property type="entry name" value="NEUROPATHY TARGET ESTERASE/SWISS CHEESE D.MELANOGASTER"/>
    <property type="match status" value="1"/>
</dbReference>
<dbReference type="SUPFAM" id="SSF52151">
    <property type="entry name" value="FabD/lysophospholipase-like"/>
    <property type="match status" value="1"/>
</dbReference>
<sequence>MQRPVVGLALGSGAAKGYAHIGVLQVFEREKIPVDLIVGSSIGSLIGALYASGINPVLLERLAYQIRRRHWVDISVPKKGLIAGNKIETILKLLTKNMDFEQLKIPLGVMATDLCSKKSILIKEGNVASAVKASIAIPGIFCPVEVGGKILVDGGVLERVPGSQARMMGAELVIGVELGFGNYSPPKNIYDILIQTFDVMGREIQTLKQYDCDVLITPELSDVDGLAFNQVEKCICEGRKAAEKALPQILKYLRKKVGALEK</sequence>
<dbReference type="GO" id="GO:0016042">
    <property type="term" value="P:lipid catabolic process"/>
    <property type="evidence" value="ECO:0007669"/>
    <property type="project" value="UniProtKB-UniRule"/>
</dbReference>
<keyword evidence="2 4" id="KW-0442">Lipid degradation</keyword>
<evidence type="ECO:0000256" key="4">
    <source>
        <dbReference type="PROSITE-ProRule" id="PRU01161"/>
    </source>
</evidence>
<dbReference type="RefSeq" id="WP_122014590.1">
    <property type="nucleotide sequence ID" value="NZ_CP033169.1"/>
</dbReference>
<gene>
    <name evidence="7" type="ORF">D2962_07085</name>
</gene>
<dbReference type="EMBL" id="CP033169">
    <property type="protein sequence ID" value="AYO30419.1"/>
    <property type="molecule type" value="Genomic_DNA"/>
</dbReference>
<keyword evidence="5" id="KW-1133">Transmembrane helix</keyword>
<dbReference type="InterPro" id="IPR002641">
    <property type="entry name" value="PNPLA_dom"/>
</dbReference>
<dbReference type="InterPro" id="IPR050301">
    <property type="entry name" value="NTE"/>
</dbReference>
<dbReference type="PROSITE" id="PS51635">
    <property type="entry name" value="PNPLA"/>
    <property type="match status" value="1"/>
</dbReference>
<feature type="active site" description="Proton acceptor" evidence="4">
    <location>
        <position position="153"/>
    </location>
</feature>
<evidence type="ECO:0000313" key="8">
    <source>
        <dbReference type="Proteomes" id="UP000280960"/>
    </source>
</evidence>
<name>A0A3G2R4V9_9FIRM</name>
<evidence type="ECO:0000259" key="6">
    <source>
        <dbReference type="PROSITE" id="PS51635"/>
    </source>
</evidence>
<feature type="active site" description="Nucleophile" evidence="4">
    <location>
        <position position="41"/>
    </location>
</feature>
<evidence type="ECO:0000256" key="3">
    <source>
        <dbReference type="ARBA" id="ARBA00023098"/>
    </source>
</evidence>
<accession>A0A3G2R4V9</accession>
<dbReference type="GO" id="GO:0016787">
    <property type="term" value="F:hydrolase activity"/>
    <property type="evidence" value="ECO:0007669"/>
    <property type="project" value="UniProtKB-UniRule"/>
</dbReference>
<dbReference type="Gene3D" id="3.40.1090.10">
    <property type="entry name" value="Cytosolic phospholipase A2 catalytic domain"/>
    <property type="match status" value="2"/>
</dbReference>
<proteinExistence type="predicted"/>
<keyword evidence="3 4" id="KW-0443">Lipid metabolism</keyword>
<dbReference type="Proteomes" id="UP000280960">
    <property type="component" value="Chromosome"/>
</dbReference>
<dbReference type="PANTHER" id="PTHR14226:SF76">
    <property type="entry name" value="NTE FAMILY PROTEIN RSSA"/>
    <property type="match status" value="1"/>
</dbReference>
<feature type="short sequence motif" description="GXSXG" evidence="4">
    <location>
        <begin position="39"/>
        <end position="43"/>
    </location>
</feature>